<accession>A0AAW5HUW3</accession>
<keyword evidence="4" id="KW-0732">Signal</keyword>
<dbReference type="GO" id="GO:0009253">
    <property type="term" value="P:peptidoglycan catabolic process"/>
    <property type="evidence" value="ECO:0007669"/>
    <property type="project" value="InterPro"/>
</dbReference>
<dbReference type="InterPro" id="IPR018077">
    <property type="entry name" value="Glyco_hydro_fam25_subgr"/>
</dbReference>
<protein>
    <submittedName>
        <fullName evidence="5">Glycoside hydrolase family 25 protein</fullName>
    </submittedName>
</protein>
<dbReference type="Proteomes" id="UP001205920">
    <property type="component" value="Unassembled WGS sequence"/>
</dbReference>
<evidence type="ECO:0000256" key="2">
    <source>
        <dbReference type="ARBA" id="ARBA00022801"/>
    </source>
</evidence>
<dbReference type="GO" id="GO:0003796">
    <property type="term" value="F:lysozyme activity"/>
    <property type="evidence" value="ECO:0007669"/>
    <property type="project" value="InterPro"/>
</dbReference>
<dbReference type="GO" id="GO:0016998">
    <property type="term" value="P:cell wall macromolecule catabolic process"/>
    <property type="evidence" value="ECO:0007669"/>
    <property type="project" value="InterPro"/>
</dbReference>
<name>A0AAW5HUW3_9CORY</name>
<feature type="chain" id="PRO_5043621877" evidence="4">
    <location>
        <begin position="28"/>
        <end position="353"/>
    </location>
</feature>
<organism evidence="5 6">
    <name type="scientific">Corynebacterium lipophilum</name>
    <dbReference type="NCBI Taxonomy" id="2804918"/>
    <lineage>
        <taxon>Bacteria</taxon>
        <taxon>Bacillati</taxon>
        <taxon>Actinomycetota</taxon>
        <taxon>Actinomycetes</taxon>
        <taxon>Mycobacteriales</taxon>
        <taxon>Corynebacteriaceae</taxon>
        <taxon>Corynebacterium</taxon>
    </lineage>
</organism>
<dbReference type="InterPro" id="IPR002053">
    <property type="entry name" value="Glyco_hydro_25"/>
</dbReference>
<dbReference type="InterPro" id="IPR017853">
    <property type="entry name" value="GH"/>
</dbReference>
<dbReference type="Gene3D" id="3.20.20.80">
    <property type="entry name" value="Glycosidases"/>
    <property type="match status" value="1"/>
</dbReference>
<keyword evidence="6" id="KW-1185">Reference proteome</keyword>
<evidence type="ECO:0000313" key="6">
    <source>
        <dbReference type="Proteomes" id="UP001205920"/>
    </source>
</evidence>
<keyword evidence="2 5" id="KW-0378">Hydrolase</keyword>
<reference evidence="5 6" key="1">
    <citation type="submission" date="2021-01" db="EMBL/GenBank/DDBJ databases">
        <title>Identification and Characterization of Corynebacterium sp.</title>
        <authorList>
            <person name="Luo Q."/>
            <person name="Qu P."/>
            <person name="Chen Q."/>
        </authorList>
    </citation>
    <scope>NUCLEOTIDE SEQUENCE [LARGE SCALE GENOMIC DNA]</scope>
    <source>
        <strain evidence="5 6">MC-18</strain>
    </source>
</reference>
<proteinExistence type="inferred from homology"/>
<dbReference type="EMBL" id="JAEUWV010000010">
    <property type="protein sequence ID" value="MCO6394785.1"/>
    <property type="molecule type" value="Genomic_DNA"/>
</dbReference>
<keyword evidence="3" id="KW-0326">Glycosidase</keyword>
<dbReference type="PANTHER" id="PTHR34135">
    <property type="entry name" value="LYSOZYME"/>
    <property type="match status" value="1"/>
</dbReference>
<evidence type="ECO:0000313" key="5">
    <source>
        <dbReference type="EMBL" id="MCO6394785.1"/>
    </source>
</evidence>
<dbReference type="PANTHER" id="PTHR34135:SF2">
    <property type="entry name" value="LYSOZYME"/>
    <property type="match status" value="1"/>
</dbReference>
<sequence length="353" mass="37650">MYVAPRLRSATAAFVAATLALALTVFAPQSLSSHADAQSIPGLISGVDVADHQRPGGAPINWKMAGTVGGQHFAFVKATEGTTYKNSFYEEDVKAAADAGLKVGAYHYARPGMDPIAQARHFANVINAGPAQQLPPVLDLEVDEGLGPTQLAAWTQIFLTELERASGKRPMLYTYRYFWYERMNNTNAFTSYPLWLAAYQNQPPRPVGGWDKLTFWQRSDSGRVAGIPATVDMNLFNGTGAQFGGFAAGNLGSAGGVLETFQVPDSDQLEVLEQNSTALVVAILALAAGALGASQVASEAAKFGFDIKDANNIAGLVQRLASQGELPVDDLRNMMIGDYQVGDLLILLDNAAH</sequence>
<dbReference type="RefSeq" id="WP_070479191.1">
    <property type="nucleotide sequence ID" value="NZ_JAEUWV010000010.1"/>
</dbReference>
<dbReference type="SUPFAM" id="SSF51445">
    <property type="entry name" value="(Trans)glycosidases"/>
    <property type="match status" value="1"/>
</dbReference>
<dbReference type="PROSITE" id="PS51904">
    <property type="entry name" value="GLYCOSYL_HYDROL_F25_2"/>
    <property type="match status" value="1"/>
</dbReference>
<dbReference type="AlphaFoldDB" id="A0AAW5HUW3"/>
<gene>
    <name evidence="5" type="ORF">JMN37_07325</name>
</gene>
<dbReference type="GO" id="GO:0016052">
    <property type="term" value="P:carbohydrate catabolic process"/>
    <property type="evidence" value="ECO:0007669"/>
    <property type="project" value="TreeGrafter"/>
</dbReference>
<feature type="signal peptide" evidence="4">
    <location>
        <begin position="1"/>
        <end position="27"/>
    </location>
</feature>
<evidence type="ECO:0000256" key="1">
    <source>
        <dbReference type="ARBA" id="ARBA00010646"/>
    </source>
</evidence>
<evidence type="ECO:0000256" key="4">
    <source>
        <dbReference type="SAM" id="SignalP"/>
    </source>
</evidence>
<comment type="caution">
    <text evidence="5">The sequence shown here is derived from an EMBL/GenBank/DDBJ whole genome shotgun (WGS) entry which is preliminary data.</text>
</comment>
<dbReference type="Pfam" id="PF01183">
    <property type="entry name" value="Glyco_hydro_25"/>
    <property type="match status" value="1"/>
</dbReference>
<evidence type="ECO:0000256" key="3">
    <source>
        <dbReference type="ARBA" id="ARBA00023295"/>
    </source>
</evidence>
<dbReference type="CDD" id="cd00599">
    <property type="entry name" value="GH25_muramidase"/>
    <property type="match status" value="1"/>
</dbReference>
<dbReference type="SMART" id="SM00641">
    <property type="entry name" value="Glyco_25"/>
    <property type="match status" value="1"/>
</dbReference>
<comment type="similarity">
    <text evidence="1">Belongs to the glycosyl hydrolase 25 family.</text>
</comment>